<organism evidence="12 13">
    <name type="scientific">Amphiprion percula</name>
    <name type="common">Orange clownfish</name>
    <name type="synonym">Lutjanus percula</name>
    <dbReference type="NCBI Taxonomy" id="161767"/>
    <lineage>
        <taxon>Eukaryota</taxon>
        <taxon>Metazoa</taxon>
        <taxon>Chordata</taxon>
        <taxon>Craniata</taxon>
        <taxon>Vertebrata</taxon>
        <taxon>Euteleostomi</taxon>
        <taxon>Actinopterygii</taxon>
        <taxon>Neopterygii</taxon>
        <taxon>Teleostei</taxon>
        <taxon>Neoteleostei</taxon>
        <taxon>Acanthomorphata</taxon>
        <taxon>Ovalentaria</taxon>
        <taxon>Pomacentridae</taxon>
        <taxon>Amphiprion</taxon>
    </lineage>
</organism>
<dbReference type="Proteomes" id="UP000265080">
    <property type="component" value="Chromosome 12"/>
</dbReference>
<evidence type="ECO:0000256" key="3">
    <source>
        <dbReference type="ARBA" id="ARBA00022692"/>
    </source>
</evidence>
<evidence type="ECO:0000256" key="10">
    <source>
        <dbReference type="SAM" id="Phobius"/>
    </source>
</evidence>
<dbReference type="AlphaFoldDB" id="A0A3P8T4P2"/>
<dbReference type="PANTHER" id="PTHR24249:SF381">
    <property type="entry name" value="TRACE AMINE ASSOCIATED RECEPTOR 19P-RELATED"/>
    <property type="match status" value="1"/>
</dbReference>
<evidence type="ECO:0000256" key="7">
    <source>
        <dbReference type="ARBA" id="ARBA00023170"/>
    </source>
</evidence>
<evidence type="ECO:0000256" key="5">
    <source>
        <dbReference type="ARBA" id="ARBA00023040"/>
    </source>
</evidence>
<keyword evidence="13" id="KW-1185">Reference proteome</keyword>
<dbReference type="Pfam" id="PF00001">
    <property type="entry name" value="7tm_1"/>
    <property type="match status" value="1"/>
</dbReference>
<feature type="transmembrane region" description="Helical" evidence="10">
    <location>
        <begin position="36"/>
        <end position="60"/>
    </location>
</feature>
<evidence type="ECO:0000313" key="12">
    <source>
        <dbReference type="Ensembl" id="ENSAPEP00000020225.1"/>
    </source>
</evidence>
<keyword evidence="4 10" id="KW-1133">Transmembrane helix</keyword>
<evidence type="ECO:0000256" key="4">
    <source>
        <dbReference type="ARBA" id="ARBA00022989"/>
    </source>
</evidence>
<keyword evidence="8 9" id="KW-0807">Transducer</keyword>
<keyword evidence="5 9" id="KW-0297">G-protein coupled receptor</keyword>
<keyword evidence="2" id="KW-1003">Cell membrane</keyword>
<evidence type="ECO:0000259" key="11">
    <source>
        <dbReference type="PROSITE" id="PS50262"/>
    </source>
</evidence>
<dbReference type="PROSITE" id="PS00237">
    <property type="entry name" value="G_PROTEIN_RECEP_F1_1"/>
    <property type="match status" value="1"/>
</dbReference>
<dbReference type="GO" id="GO:0005886">
    <property type="term" value="C:plasma membrane"/>
    <property type="evidence" value="ECO:0007669"/>
    <property type="project" value="UniProtKB-SubCell"/>
</dbReference>
<evidence type="ECO:0000256" key="9">
    <source>
        <dbReference type="RuleBase" id="RU000688"/>
    </source>
</evidence>
<name>A0A3P8T4P2_AMPPE</name>
<evidence type="ECO:0000256" key="1">
    <source>
        <dbReference type="ARBA" id="ARBA00004651"/>
    </source>
</evidence>
<comment type="subcellular location">
    <subcellularLocation>
        <location evidence="1">Cell membrane</location>
        <topology evidence="1">Multi-pass membrane protein</topology>
    </subcellularLocation>
</comment>
<dbReference type="PANTHER" id="PTHR24249">
    <property type="entry name" value="HISTAMINE RECEPTOR-RELATED G-PROTEIN COUPLED RECEPTOR"/>
    <property type="match status" value="1"/>
</dbReference>
<keyword evidence="6 10" id="KW-0472">Membrane</keyword>
<dbReference type="InterPro" id="IPR017452">
    <property type="entry name" value="GPCR_Rhodpsn_7TM"/>
</dbReference>
<dbReference type="PRINTS" id="PR00237">
    <property type="entry name" value="GPCRRHODOPSN"/>
</dbReference>
<dbReference type="PROSITE" id="PS50262">
    <property type="entry name" value="G_PROTEIN_RECEP_F1_2"/>
    <property type="match status" value="1"/>
</dbReference>
<dbReference type="InterPro" id="IPR050569">
    <property type="entry name" value="TAAR"/>
</dbReference>
<sequence length="208" mass="23574">QHHRLNFHGEVMEELCFPQLLNSSCRTPDPPGSGIVVVYVLLYIISVLTAALNLLVIISISHFRQLHTPTNFLLLSLAVSDFFVGFLVMPVEILLMQTCWMLGDLMCALYYLLPLIITTASVGNIVLISADRYVAICDPLHYPTRITKKRMRISVCVCWFYSLVISTVILYNELKQPGRYNSCYGECVVDIAVSTHKYLYHRRTPVGS</sequence>
<feature type="transmembrane region" description="Helical" evidence="10">
    <location>
        <begin position="151"/>
        <end position="171"/>
    </location>
</feature>
<feature type="transmembrane region" description="Helical" evidence="10">
    <location>
        <begin position="108"/>
        <end position="130"/>
    </location>
</feature>
<dbReference type="GO" id="GO:0001594">
    <property type="term" value="F:trace-amine receptor activity"/>
    <property type="evidence" value="ECO:0007669"/>
    <property type="project" value="TreeGrafter"/>
</dbReference>
<feature type="domain" description="G-protein coupled receptors family 1 profile" evidence="11">
    <location>
        <begin position="52"/>
        <end position="208"/>
    </location>
</feature>
<evidence type="ECO:0000313" key="13">
    <source>
        <dbReference type="Proteomes" id="UP000265080"/>
    </source>
</evidence>
<accession>A0A3P8T4P2</accession>
<reference evidence="12" key="2">
    <citation type="submission" date="2025-08" db="UniProtKB">
        <authorList>
            <consortium name="Ensembl"/>
        </authorList>
    </citation>
    <scope>IDENTIFICATION</scope>
</reference>
<keyword evidence="7 9" id="KW-0675">Receptor</keyword>
<dbReference type="SUPFAM" id="SSF81321">
    <property type="entry name" value="Family A G protein-coupled receptor-like"/>
    <property type="match status" value="1"/>
</dbReference>
<comment type="similarity">
    <text evidence="9">Belongs to the G-protein coupled receptor 1 family.</text>
</comment>
<reference evidence="12 13" key="1">
    <citation type="submission" date="2018-03" db="EMBL/GenBank/DDBJ databases">
        <title>Finding Nemo's genes: A chromosome-scale reference assembly of the genome of the orange clownfish Amphiprion percula.</title>
        <authorList>
            <person name="Lehmann R."/>
        </authorList>
    </citation>
    <scope>NUCLEOTIDE SEQUENCE</scope>
</reference>
<keyword evidence="3 9" id="KW-0812">Transmembrane</keyword>
<feature type="transmembrane region" description="Helical" evidence="10">
    <location>
        <begin position="72"/>
        <end position="96"/>
    </location>
</feature>
<evidence type="ECO:0000256" key="2">
    <source>
        <dbReference type="ARBA" id="ARBA00022475"/>
    </source>
</evidence>
<dbReference type="GeneTree" id="ENSGT01050000244823"/>
<evidence type="ECO:0000256" key="6">
    <source>
        <dbReference type="ARBA" id="ARBA00023136"/>
    </source>
</evidence>
<reference evidence="12" key="3">
    <citation type="submission" date="2025-09" db="UniProtKB">
        <authorList>
            <consortium name="Ensembl"/>
        </authorList>
    </citation>
    <scope>IDENTIFICATION</scope>
</reference>
<protein>
    <recommendedName>
        <fullName evidence="11">G-protein coupled receptors family 1 profile domain-containing protein</fullName>
    </recommendedName>
</protein>
<proteinExistence type="inferred from homology"/>
<dbReference type="Ensembl" id="ENSAPET00000020768.1">
    <property type="protein sequence ID" value="ENSAPEP00000020225.1"/>
    <property type="gene ID" value="ENSAPEG00000014427.1"/>
</dbReference>
<dbReference type="Gene3D" id="1.20.1070.10">
    <property type="entry name" value="Rhodopsin 7-helix transmembrane proteins"/>
    <property type="match status" value="1"/>
</dbReference>
<evidence type="ECO:0000256" key="8">
    <source>
        <dbReference type="ARBA" id="ARBA00023224"/>
    </source>
</evidence>
<dbReference type="InterPro" id="IPR000276">
    <property type="entry name" value="GPCR_Rhodpsn"/>
</dbReference>